<dbReference type="Proteomes" id="UP000314294">
    <property type="component" value="Unassembled WGS sequence"/>
</dbReference>
<sequence length="230" mass="24862">MAMSLAALYATRLFSAASFLSLPVANSARLLIILQDALLAPITFLYATDSRFLSSTVSSTSMLATFFIDSTISGRHGETNGSVEPQSDAQKAFRHPRYYTNGVAGTRPGENSPNAEIHQPETPWRGDRDRSQNNGPGGGDAATPFFTFSRRLSPPMPSTPPWRREPCAAHTASRLHRQGVIRQGAAQHTGETRHAMGSGQEEHSAALIAPPADQSALRHTQRPLCARPLC</sequence>
<dbReference type="AlphaFoldDB" id="A0A4Z2G1D1"/>
<feature type="region of interest" description="Disordered" evidence="1">
    <location>
        <begin position="184"/>
        <end position="204"/>
    </location>
</feature>
<organism evidence="2 3">
    <name type="scientific">Liparis tanakae</name>
    <name type="common">Tanaka's snailfish</name>
    <dbReference type="NCBI Taxonomy" id="230148"/>
    <lineage>
        <taxon>Eukaryota</taxon>
        <taxon>Metazoa</taxon>
        <taxon>Chordata</taxon>
        <taxon>Craniata</taxon>
        <taxon>Vertebrata</taxon>
        <taxon>Euteleostomi</taxon>
        <taxon>Actinopterygii</taxon>
        <taxon>Neopterygii</taxon>
        <taxon>Teleostei</taxon>
        <taxon>Neoteleostei</taxon>
        <taxon>Acanthomorphata</taxon>
        <taxon>Eupercaria</taxon>
        <taxon>Perciformes</taxon>
        <taxon>Cottioidei</taxon>
        <taxon>Cottales</taxon>
        <taxon>Liparidae</taxon>
        <taxon>Liparis</taxon>
    </lineage>
</organism>
<protein>
    <submittedName>
        <fullName evidence="2">Uncharacterized protein</fullName>
    </submittedName>
</protein>
<gene>
    <name evidence="2" type="ORF">EYF80_042436</name>
</gene>
<feature type="compositionally biased region" description="Polar residues" evidence="1">
    <location>
        <begin position="75"/>
        <end position="89"/>
    </location>
</feature>
<comment type="caution">
    <text evidence="2">The sequence shown here is derived from an EMBL/GenBank/DDBJ whole genome shotgun (WGS) entry which is preliminary data.</text>
</comment>
<accession>A0A4Z2G1D1</accession>
<feature type="region of interest" description="Disordered" evidence="1">
    <location>
        <begin position="99"/>
        <end position="162"/>
    </location>
</feature>
<name>A0A4Z2G1D1_9TELE</name>
<keyword evidence="3" id="KW-1185">Reference proteome</keyword>
<feature type="compositionally biased region" description="Basic and acidic residues" evidence="1">
    <location>
        <begin position="190"/>
        <end position="204"/>
    </location>
</feature>
<evidence type="ECO:0000313" key="3">
    <source>
        <dbReference type="Proteomes" id="UP000314294"/>
    </source>
</evidence>
<dbReference type="EMBL" id="SRLO01000746">
    <property type="protein sequence ID" value="TNN47348.1"/>
    <property type="molecule type" value="Genomic_DNA"/>
</dbReference>
<feature type="region of interest" description="Disordered" evidence="1">
    <location>
        <begin position="75"/>
        <end position="94"/>
    </location>
</feature>
<evidence type="ECO:0000313" key="2">
    <source>
        <dbReference type="EMBL" id="TNN47348.1"/>
    </source>
</evidence>
<reference evidence="2 3" key="1">
    <citation type="submission" date="2019-03" db="EMBL/GenBank/DDBJ databases">
        <title>First draft genome of Liparis tanakae, snailfish: a comprehensive survey of snailfish specific genes.</title>
        <authorList>
            <person name="Kim W."/>
            <person name="Song I."/>
            <person name="Jeong J.-H."/>
            <person name="Kim D."/>
            <person name="Kim S."/>
            <person name="Ryu S."/>
            <person name="Song J.Y."/>
            <person name="Lee S.K."/>
        </authorList>
    </citation>
    <scope>NUCLEOTIDE SEQUENCE [LARGE SCALE GENOMIC DNA]</scope>
    <source>
        <tissue evidence="2">Muscle</tissue>
    </source>
</reference>
<evidence type="ECO:0000256" key="1">
    <source>
        <dbReference type="SAM" id="MobiDB-lite"/>
    </source>
</evidence>
<proteinExistence type="predicted"/>